<dbReference type="Proteomes" id="UP000244892">
    <property type="component" value="Chromosome"/>
</dbReference>
<reference evidence="1 2" key="1">
    <citation type="submission" date="2018-05" db="EMBL/GenBank/DDBJ databases">
        <title>complete genome sequence of Aquabacterium olei NBRC 110486.</title>
        <authorList>
            <person name="Tang B."/>
            <person name="Chang J."/>
            <person name="Zhang L."/>
            <person name="Yang H."/>
        </authorList>
    </citation>
    <scope>NUCLEOTIDE SEQUENCE [LARGE SCALE GENOMIC DNA]</scope>
    <source>
        <strain evidence="1 2">NBRC 110486</strain>
    </source>
</reference>
<dbReference type="AlphaFoldDB" id="A0A2U8FQ37"/>
<keyword evidence="2" id="KW-1185">Reference proteome</keyword>
<accession>A0A2U8FQ37</accession>
<sequence length="119" mass="13480">MLKSIQVSKADLIAVVEANRTNHREEHQKAHAAWRSQQQSALSEAHAHLVNNGTLPDRGAILLPEPKSYEAEYSKALRMLHMSVADTIELSAQEYEELVEDNWHWQSAFKAVSATYARK</sequence>
<dbReference type="RefSeq" id="WP_109035947.1">
    <property type="nucleotide sequence ID" value="NZ_CP029210.1"/>
</dbReference>
<dbReference type="EMBL" id="CP029210">
    <property type="protein sequence ID" value="AWI53171.1"/>
    <property type="molecule type" value="Genomic_DNA"/>
</dbReference>
<evidence type="ECO:0000313" key="1">
    <source>
        <dbReference type="EMBL" id="AWI53171.1"/>
    </source>
</evidence>
<protein>
    <submittedName>
        <fullName evidence="1">Uncharacterized protein</fullName>
    </submittedName>
</protein>
<dbReference type="KEGG" id="aon:DEH84_06820"/>
<proteinExistence type="predicted"/>
<name>A0A2U8FQ37_9BURK</name>
<organism evidence="1 2">
    <name type="scientific">Aquabacterium olei</name>
    <dbReference type="NCBI Taxonomy" id="1296669"/>
    <lineage>
        <taxon>Bacteria</taxon>
        <taxon>Pseudomonadati</taxon>
        <taxon>Pseudomonadota</taxon>
        <taxon>Betaproteobacteria</taxon>
        <taxon>Burkholderiales</taxon>
        <taxon>Aquabacterium</taxon>
    </lineage>
</organism>
<evidence type="ECO:0000313" key="2">
    <source>
        <dbReference type="Proteomes" id="UP000244892"/>
    </source>
</evidence>
<gene>
    <name evidence="1" type="ORF">DEH84_06820</name>
</gene>